<name>A0A4Q1JIP9_9BACT</name>
<keyword evidence="1" id="KW-0472">Membrane</keyword>
<feature type="transmembrane region" description="Helical" evidence="1">
    <location>
        <begin position="6"/>
        <end position="26"/>
    </location>
</feature>
<proteinExistence type="predicted"/>
<evidence type="ECO:0000313" key="3">
    <source>
        <dbReference type="EMBL" id="RXQ87259.1"/>
    </source>
</evidence>
<reference evidence="3 4" key="1">
    <citation type="submission" date="2019-01" db="EMBL/GenBank/DDBJ databases">
        <title>Ancylomarina salipaludis sp. nov., isolated from a salt marsh.</title>
        <authorList>
            <person name="Yoon J.-H."/>
        </authorList>
    </citation>
    <scope>NUCLEOTIDE SEQUENCE [LARGE SCALE GENOMIC DNA]</scope>
    <source>
        <strain evidence="3 4">SHSM-M15</strain>
    </source>
</reference>
<evidence type="ECO:0000259" key="2">
    <source>
        <dbReference type="Pfam" id="PF26566"/>
    </source>
</evidence>
<comment type="caution">
    <text evidence="3">The sequence shown here is derived from an EMBL/GenBank/DDBJ whole genome shotgun (WGS) entry which is preliminary data.</text>
</comment>
<dbReference type="AlphaFoldDB" id="A0A4Q1JIP9"/>
<feature type="domain" description="PH" evidence="2">
    <location>
        <begin position="10"/>
        <end position="129"/>
    </location>
</feature>
<accession>A0A4Q1JIP9</accession>
<evidence type="ECO:0000313" key="4">
    <source>
        <dbReference type="Proteomes" id="UP000289703"/>
    </source>
</evidence>
<keyword evidence="1" id="KW-0812">Transmembrane</keyword>
<keyword evidence="4" id="KW-1185">Reference proteome</keyword>
<dbReference type="InterPro" id="IPR058916">
    <property type="entry name" value="PH_40"/>
</dbReference>
<gene>
    <name evidence="3" type="ORF">EO244_16595</name>
</gene>
<keyword evidence="1" id="KW-1133">Transmembrane helix</keyword>
<dbReference type="Proteomes" id="UP000289703">
    <property type="component" value="Unassembled WGS sequence"/>
</dbReference>
<dbReference type="Pfam" id="PF26566">
    <property type="entry name" value="PH_40"/>
    <property type="match status" value="1"/>
</dbReference>
<dbReference type="EMBL" id="SAXA01000027">
    <property type="protein sequence ID" value="RXQ87259.1"/>
    <property type="molecule type" value="Genomic_DNA"/>
</dbReference>
<protein>
    <recommendedName>
        <fullName evidence="2">PH domain-containing protein</fullName>
    </recommendedName>
</protein>
<organism evidence="3 4">
    <name type="scientific">Ancylomarina salipaludis</name>
    <dbReference type="NCBI Taxonomy" id="2501299"/>
    <lineage>
        <taxon>Bacteria</taxon>
        <taxon>Pseudomonadati</taxon>
        <taxon>Bacteroidota</taxon>
        <taxon>Bacteroidia</taxon>
        <taxon>Marinilabiliales</taxon>
        <taxon>Marinifilaceae</taxon>
        <taxon>Ancylomarina</taxon>
    </lineage>
</organism>
<dbReference type="RefSeq" id="WP_129255807.1">
    <property type="nucleotide sequence ID" value="NZ_SAXA01000027.1"/>
</dbReference>
<feature type="transmembrane region" description="Helical" evidence="1">
    <location>
        <begin position="38"/>
        <end position="60"/>
    </location>
</feature>
<evidence type="ECO:0000256" key="1">
    <source>
        <dbReference type="SAM" id="Phobius"/>
    </source>
</evidence>
<sequence length="166" mass="19661">MNVRAIILSLGHMLIMVSIVLIMPRFTISNDPELKDYLLVGLIMVLAFFRSNFLSLNYLFNDYNQKIVFNNKNFTVYKGKKKEVIGYNEIKKCYFIEPSYVDGNFVQLQYFNYCCFLLKNGNRIFVTSLSFPVGKTLRKNRIQYSHEKMFIPYLDKRIGELLFEKK</sequence>